<sequence>MALPRLNTLPGGKRAHGSPKQSPSPDTRNTRIVTSALPAFWGLLRNWGLGILGREVIGASGNLAHTTKHNASVVSRRIKEVGDEVPLTSYPHRVFSVIRRIIIRSILGGNNCRYL</sequence>
<evidence type="ECO:0000256" key="1">
    <source>
        <dbReference type="SAM" id="MobiDB-lite"/>
    </source>
</evidence>
<reference evidence="2" key="1">
    <citation type="submission" date="2016-07" db="EMBL/GenBank/DDBJ databases">
        <authorList>
            <person name="Bretaudeau A."/>
        </authorList>
    </citation>
    <scope>NUCLEOTIDE SEQUENCE</scope>
    <source>
        <strain evidence="2">Rice</strain>
        <tissue evidence="2">Whole body</tissue>
    </source>
</reference>
<dbReference type="AlphaFoldDB" id="A0A2H1W711"/>
<organism evidence="2">
    <name type="scientific">Spodoptera frugiperda</name>
    <name type="common">Fall armyworm</name>
    <dbReference type="NCBI Taxonomy" id="7108"/>
    <lineage>
        <taxon>Eukaryota</taxon>
        <taxon>Metazoa</taxon>
        <taxon>Ecdysozoa</taxon>
        <taxon>Arthropoda</taxon>
        <taxon>Hexapoda</taxon>
        <taxon>Insecta</taxon>
        <taxon>Pterygota</taxon>
        <taxon>Neoptera</taxon>
        <taxon>Endopterygota</taxon>
        <taxon>Lepidoptera</taxon>
        <taxon>Glossata</taxon>
        <taxon>Ditrysia</taxon>
        <taxon>Noctuoidea</taxon>
        <taxon>Noctuidae</taxon>
        <taxon>Amphipyrinae</taxon>
        <taxon>Spodoptera</taxon>
    </lineage>
</organism>
<evidence type="ECO:0000313" key="2">
    <source>
        <dbReference type="EMBL" id="SOQ48879.1"/>
    </source>
</evidence>
<feature type="region of interest" description="Disordered" evidence="1">
    <location>
        <begin position="1"/>
        <end position="29"/>
    </location>
</feature>
<protein>
    <submittedName>
        <fullName evidence="2">SFRICE_022974</fullName>
    </submittedName>
</protein>
<name>A0A2H1W711_SPOFR</name>
<dbReference type="EMBL" id="ODYU01006746">
    <property type="protein sequence ID" value="SOQ48879.1"/>
    <property type="molecule type" value="Genomic_DNA"/>
</dbReference>
<gene>
    <name evidence="2" type="ORF">SFRICE_022974</name>
</gene>
<proteinExistence type="predicted"/>
<accession>A0A2H1W711</accession>
<feature type="compositionally biased region" description="Polar residues" evidence="1">
    <location>
        <begin position="19"/>
        <end position="29"/>
    </location>
</feature>